<keyword evidence="1 4" id="KW-0378">Hydrolase</keyword>
<evidence type="ECO:0000313" key="4">
    <source>
        <dbReference type="EMBL" id="HIV23672.1"/>
    </source>
</evidence>
<dbReference type="InterPro" id="IPR023365">
    <property type="entry name" value="Sortase_dom-sf"/>
</dbReference>
<dbReference type="CDD" id="cd05826">
    <property type="entry name" value="Sortase_B"/>
    <property type="match status" value="1"/>
</dbReference>
<accession>A0A9D1P091</accession>
<dbReference type="SUPFAM" id="SSF63817">
    <property type="entry name" value="Sortase"/>
    <property type="match status" value="1"/>
</dbReference>
<keyword evidence="3" id="KW-0812">Transmembrane</keyword>
<evidence type="ECO:0000256" key="1">
    <source>
        <dbReference type="ARBA" id="ARBA00022801"/>
    </source>
</evidence>
<reference evidence="4" key="1">
    <citation type="submission" date="2020-10" db="EMBL/GenBank/DDBJ databases">
        <authorList>
            <person name="Gilroy R."/>
        </authorList>
    </citation>
    <scope>NUCLEOTIDE SEQUENCE</scope>
    <source>
        <strain evidence="4">ChiBcec6-7307</strain>
    </source>
</reference>
<feature type="active site" description="Acyl-thioester intermediate" evidence="2">
    <location>
        <position position="293"/>
    </location>
</feature>
<dbReference type="Proteomes" id="UP000886889">
    <property type="component" value="Unassembled WGS sequence"/>
</dbReference>
<dbReference type="Pfam" id="PF04203">
    <property type="entry name" value="Sortase"/>
    <property type="match status" value="1"/>
</dbReference>
<dbReference type="EC" id="3.4.22.71" evidence="4"/>
<evidence type="ECO:0000256" key="2">
    <source>
        <dbReference type="PIRSR" id="PIRSR605754-1"/>
    </source>
</evidence>
<gene>
    <name evidence="4" type="primary">srtB</name>
    <name evidence="4" type="ORF">IAC80_07000</name>
</gene>
<dbReference type="NCBIfam" id="TIGR03064">
    <property type="entry name" value="sortase_srtB"/>
    <property type="match status" value="1"/>
</dbReference>
<comment type="caution">
    <text evidence="4">The sequence shown here is derived from an EMBL/GenBank/DDBJ whole genome shotgun (WGS) entry which is preliminary data.</text>
</comment>
<dbReference type="GO" id="GO:0016787">
    <property type="term" value="F:hydrolase activity"/>
    <property type="evidence" value="ECO:0007669"/>
    <property type="project" value="UniProtKB-KW"/>
</dbReference>
<dbReference type="EMBL" id="DVOS01000059">
    <property type="protein sequence ID" value="HIV23672.1"/>
    <property type="molecule type" value="Genomic_DNA"/>
</dbReference>
<reference evidence="4" key="2">
    <citation type="journal article" date="2021" name="PeerJ">
        <title>Extensive microbial diversity within the chicken gut microbiome revealed by metagenomics and culture.</title>
        <authorList>
            <person name="Gilroy R."/>
            <person name="Ravi A."/>
            <person name="Getino M."/>
            <person name="Pursley I."/>
            <person name="Horton D.L."/>
            <person name="Alikhan N.F."/>
            <person name="Baker D."/>
            <person name="Gharbi K."/>
            <person name="Hall N."/>
            <person name="Watson M."/>
            <person name="Adriaenssens E.M."/>
            <person name="Foster-Nyarko E."/>
            <person name="Jarju S."/>
            <person name="Secka A."/>
            <person name="Antonio M."/>
            <person name="Oren A."/>
            <person name="Chaudhuri R.R."/>
            <person name="La Ragione R."/>
            <person name="Hildebrand F."/>
            <person name="Pallen M.J."/>
        </authorList>
    </citation>
    <scope>NUCLEOTIDE SEQUENCE</scope>
    <source>
        <strain evidence="4">ChiBcec6-7307</strain>
    </source>
</reference>
<protein>
    <submittedName>
        <fullName evidence="4">Class B sortase</fullName>
        <ecNumber evidence="4">3.4.22.71</ecNumber>
    </submittedName>
</protein>
<organism evidence="4 5">
    <name type="scientific">Candidatus Merdiplasma excrementigallinarum</name>
    <dbReference type="NCBI Taxonomy" id="2840864"/>
    <lineage>
        <taxon>Bacteria</taxon>
        <taxon>Bacillati</taxon>
        <taxon>Bacillota</taxon>
        <taxon>Clostridia</taxon>
        <taxon>Lachnospirales</taxon>
        <taxon>Lachnospiraceae</taxon>
        <taxon>Lachnospiraceae incertae sedis</taxon>
        <taxon>Candidatus Merdiplasma</taxon>
    </lineage>
</organism>
<feature type="active site" description="Proton donor/acceptor" evidence="2">
    <location>
        <position position="201"/>
    </location>
</feature>
<dbReference type="InterPro" id="IPR005754">
    <property type="entry name" value="Sortase"/>
</dbReference>
<keyword evidence="3" id="KW-0472">Membrane</keyword>
<name>A0A9D1P091_9FIRM</name>
<dbReference type="InterPro" id="IPR009835">
    <property type="entry name" value="SrtB"/>
</dbReference>
<proteinExistence type="predicted"/>
<sequence>MSRYADNNRRENRRKKGSAVGTFFTSLLLVIAIGVFGYAAFMLYGYYREYKAGTDEYGNLNDKYVNIMPVETEAGGGTLQTEPQSEGAVLENVAELENPDTVKTRVEAAAKETAVEDSEEKTLPVLVNPINFAELNAINPDIMGWIRIGALDISYPVAQGKDNDYYLHRTFEGVDNFAGCIFLNCDNTRYLTDQNSIIYGHNMKNGSMFGTLREFQNQETYDKNPYFWIFTPDFIYQYRIFSSSEVYKIGDPYRTRFTTEDFQNYIDQSLANSNINCGVQVTTDDRIVTLSTCTADDSTRRIVQGKLEQVYISYKG</sequence>
<feature type="transmembrane region" description="Helical" evidence="3">
    <location>
        <begin position="20"/>
        <end position="47"/>
    </location>
</feature>
<keyword evidence="3" id="KW-1133">Transmembrane helix</keyword>
<evidence type="ECO:0000313" key="5">
    <source>
        <dbReference type="Proteomes" id="UP000886889"/>
    </source>
</evidence>
<evidence type="ECO:0000256" key="3">
    <source>
        <dbReference type="SAM" id="Phobius"/>
    </source>
</evidence>
<dbReference type="AlphaFoldDB" id="A0A9D1P091"/>
<dbReference type="Gene3D" id="2.40.260.10">
    <property type="entry name" value="Sortase"/>
    <property type="match status" value="1"/>
</dbReference>